<comment type="subcellular location">
    <subcellularLocation>
        <location evidence="1">Cell membrane</location>
        <topology evidence="1">Multi-pass membrane protein</topology>
    </subcellularLocation>
</comment>
<keyword evidence="4 7" id="KW-0812">Transmembrane</keyword>
<keyword evidence="9" id="KW-1185">Reference proteome</keyword>
<evidence type="ECO:0000256" key="1">
    <source>
        <dbReference type="ARBA" id="ARBA00004651"/>
    </source>
</evidence>
<accession>A0ABS4E3S6</accession>
<feature type="transmembrane region" description="Helical" evidence="7">
    <location>
        <begin position="35"/>
        <end position="61"/>
    </location>
</feature>
<keyword evidence="6 7" id="KW-0472">Membrane</keyword>
<dbReference type="InterPro" id="IPR001123">
    <property type="entry name" value="LeuE-type"/>
</dbReference>
<evidence type="ECO:0000313" key="8">
    <source>
        <dbReference type="EMBL" id="MBP1852596.1"/>
    </source>
</evidence>
<evidence type="ECO:0000256" key="6">
    <source>
        <dbReference type="ARBA" id="ARBA00023136"/>
    </source>
</evidence>
<dbReference type="RefSeq" id="WP_209947551.1">
    <property type="nucleotide sequence ID" value="NZ_JAGGJU010000012.1"/>
</dbReference>
<dbReference type="Pfam" id="PF01810">
    <property type="entry name" value="LysE"/>
    <property type="match status" value="1"/>
</dbReference>
<comment type="similarity">
    <text evidence="2">Belongs to the Rht family.</text>
</comment>
<feature type="transmembrane region" description="Helical" evidence="7">
    <location>
        <begin position="67"/>
        <end position="87"/>
    </location>
</feature>
<keyword evidence="3" id="KW-1003">Cell membrane</keyword>
<comment type="caution">
    <text evidence="8">The sequence shown here is derived from an EMBL/GenBank/DDBJ whole genome shotgun (WGS) entry which is preliminary data.</text>
</comment>
<gene>
    <name evidence="8" type="ORF">J2Z17_004054</name>
</gene>
<keyword evidence="5 7" id="KW-1133">Transmembrane helix</keyword>
<feature type="transmembrane region" description="Helical" evidence="7">
    <location>
        <begin position="6"/>
        <end position="28"/>
    </location>
</feature>
<evidence type="ECO:0000256" key="7">
    <source>
        <dbReference type="SAM" id="Phobius"/>
    </source>
</evidence>
<feature type="transmembrane region" description="Helical" evidence="7">
    <location>
        <begin position="149"/>
        <end position="170"/>
    </location>
</feature>
<evidence type="ECO:0000256" key="3">
    <source>
        <dbReference type="ARBA" id="ARBA00022475"/>
    </source>
</evidence>
<dbReference type="PANTHER" id="PTHR30086">
    <property type="entry name" value="ARGININE EXPORTER PROTEIN ARGO"/>
    <property type="match status" value="1"/>
</dbReference>
<dbReference type="PIRSF" id="PIRSF006324">
    <property type="entry name" value="LeuE"/>
    <property type="match status" value="1"/>
</dbReference>
<protein>
    <submittedName>
        <fullName evidence="8">Threonine/homoserine/homoserine lactone efflux protein</fullName>
    </submittedName>
</protein>
<organism evidence="8 9">
    <name type="scientific">Rhizobium halophytocola</name>
    <dbReference type="NCBI Taxonomy" id="735519"/>
    <lineage>
        <taxon>Bacteria</taxon>
        <taxon>Pseudomonadati</taxon>
        <taxon>Pseudomonadota</taxon>
        <taxon>Alphaproteobacteria</taxon>
        <taxon>Hyphomicrobiales</taxon>
        <taxon>Rhizobiaceae</taxon>
        <taxon>Rhizobium/Agrobacterium group</taxon>
        <taxon>Rhizobium</taxon>
    </lineage>
</organism>
<reference evidence="8 9" key="1">
    <citation type="submission" date="2021-03" db="EMBL/GenBank/DDBJ databases">
        <title>Genomic Encyclopedia of Type Strains, Phase IV (KMG-IV): sequencing the most valuable type-strain genomes for metagenomic binning, comparative biology and taxonomic classification.</title>
        <authorList>
            <person name="Goeker M."/>
        </authorList>
    </citation>
    <scope>NUCLEOTIDE SEQUENCE [LARGE SCALE GENOMIC DNA]</scope>
    <source>
        <strain evidence="8 9">DSM 21600</strain>
    </source>
</reference>
<dbReference type="EMBL" id="JAGGJU010000012">
    <property type="protein sequence ID" value="MBP1852596.1"/>
    <property type="molecule type" value="Genomic_DNA"/>
</dbReference>
<dbReference type="PANTHER" id="PTHR30086:SF14">
    <property type="entry name" value="HOMOSERINE_HOMOSERINE LACTONE EFFLUX PROTEIN"/>
    <property type="match status" value="1"/>
</dbReference>
<sequence length="203" mass="21956">MPIEFILTALIVIVTPGTGAIYTIAMGLSHGRRWALVAALGCTLGIVPHMLAAIAGLAAVLATNATAFNLLKLAGGLYLLWMAISIWRDGSLLAPRPDHGARRAPVIIRHAIAINLLNPKLSLFFLALLPQFVRPDDPHALCAMTGYSLAFMGLTFIVFALYGWFASLARRRLLASPQAVTWLRRSFAACFLLLGVRLALARQ</sequence>
<name>A0ABS4E3S6_9HYPH</name>
<evidence type="ECO:0000256" key="5">
    <source>
        <dbReference type="ARBA" id="ARBA00022989"/>
    </source>
</evidence>
<evidence type="ECO:0000313" key="9">
    <source>
        <dbReference type="Proteomes" id="UP000759443"/>
    </source>
</evidence>
<proteinExistence type="inferred from homology"/>
<dbReference type="Proteomes" id="UP000759443">
    <property type="component" value="Unassembled WGS sequence"/>
</dbReference>
<feature type="transmembrane region" description="Helical" evidence="7">
    <location>
        <begin position="107"/>
        <end position="129"/>
    </location>
</feature>
<evidence type="ECO:0000256" key="2">
    <source>
        <dbReference type="ARBA" id="ARBA00007928"/>
    </source>
</evidence>
<evidence type="ECO:0000256" key="4">
    <source>
        <dbReference type="ARBA" id="ARBA00022692"/>
    </source>
</evidence>